<dbReference type="SMART" id="SM00060">
    <property type="entry name" value="FN3"/>
    <property type="match status" value="3"/>
</dbReference>
<organism evidence="16 17">
    <name type="scientific">Chrysochloris asiatica</name>
    <name type="common">Cape golden mole</name>
    <dbReference type="NCBI Taxonomy" id="185453"/>
    <lineage>
        <taxon>Eukaryota</taxon>
        <taxon>Metazoa</taxon>
        <taxon>Chordata</taxon>
        <taxon>Craniata</taxon>
        <taxon>Vertebrata</taxon>
        <taxon>Euteleostomi</taxon>
        <taxon>Mammalia</taxon>
        <taxon>Eutheria</taxon>
        <taxon>Afrotheria</taxon>
        <taxon>Chrysochloridae</taxon>
        <taxon>Chrysochlorinae</taxon>
        <taxon>Chrysochloris</taxon>
    </lineage>
</organism>
<feature type="domain" description="Fibronectin type-III" evidence="15">
    <location>
        <begin position="478"/>
        <end position="579"/>
    </location>
</feature>
<dbReference type="SUPFAM" id="SSF49265">
    <property type="entry name" value="Fibronectin type III"/>
    <property type="match status" value="2"/>
</dbReference>
<dbReference type="GO" id="GO:0005886">
    <property type="term" value="C:plasma membrane"/>
    <property type="evidence" value="ECO:0007669"/>
    <property type="project" value="UniProtKB-SubCell"/>
</dbReference>
<dbReference type="PANTHER" id="PTHR14234:SF18">
    <property type="entry name" value="RIMS-BINDING PROTEIN 2"/>
    <property type="match status" value="1"/>
</dbReference>
<dbReference type="Gene3D" id="2.60.40.10">
    <property type="entry name" value="Immunoglobulins"/>
    <property type="match status" value="3"/>
</dbReference>
<dbReference type="InterPro" id="IPR040325">
    <property type="entry name" value="RIMBP1/2/3"/>
</dbReference>
<feature type="compositionally biased region" description="Low complexity" evidence="13">
    <location>
        <begin position="627"/>
        <end position="640"/>
    </location>
</feature>
<dbReference type="Pfam" id="PF25523">
    <property type="entry name" value="Ig_RIMBP2"/>
    <property type="match status" value="1"/>
</dbReference>
<dbReference type="CTD" id="23504"/>
<evidence type="ECO:0000256" key="9">
    <source>
        <dbReference type="ARBA" id="ARBA00054159"/>
    </source>
</evidence>
<evidence type="ECO:0000256" key="12">
    <source>
        <dbReference type="SAM" id="Coils"/>
    </source>
</evidence>
<dbReference type="InterPro" id="IPR036028">
    <property type="entry name" value="SH3-like_dom_sf"/>
</dbReference>
<keyword evidence="6" id="KW-0770">Synapse</keyword>
<comment type="subcellular location">
    <subcellularLocation>
        <location evidence="1">Cell membrane</location>
    </subcellularLocation>
    <subcellularLocation>
        <location evidence="8">Synapse</location>
    </subcellularLocation>
</comment>
<dbReference type="Pfam" id="PF14604">
    <property type="entry name" value="SH3_9"/>
    <property type="match status" value="1"/>
</dbReference>
<dbReference type="InterPro" id="IPR013783">
    <property type="entry name" value="Ig-like_fold"/>
</dbReference>
<feature type="domain" description="SH3" evidence="14">
    <location>
        <begin position="937"/>
        <end position="1004"/>
    </location>
</feature>
<dbReference type="AlphaFoldDB" id="A0A9B0U4C2"/>
<evidence type="ECO:0000256" key="1">
    <source>
        <dbReference type="ARBA" id="ARBA00004236"/>
    </source>
</evidence>
<feature type="region of interest" description="Disordered" evidence="13">
    <location>
        <begin position="127"/>
        <end position="147"/>
    </location>
</feature>
<dbReference type="CDD" id="cd12013">
    <property type="entry name" value="SH3_RIM-BP_3"/>
    <property type="match status" value="1"/>
</dbReference>
<evidence type="ECO:0000256" key="4">
    <source>
        <dbReference type="ARBA" id="ARBA00022475"/>
    </source>
</evidence>
<feature type="compositionally biased region" description="Basic and acidic residues" evidence="13">
    <location>
        <begin position="653"/>
        <end position="673"/>
    </location>
</feature>
<feature type="region of interest" description="Disordered" evidence="13">
    <location>
        <begin position="574"/>
        <end position="697"/>
    </location>
</feature>
<evidence type="ECO:0000256" key="7">
    <source>
        <dbReference type="ARBA" id="ARBA00023136"/>
    </source>
</evidence>
<dbReference type="SMART" id="SM00326">
    <property type="entry name" value="SH3"/>
    <property type="match status" value="3"/>
</dbReference>
<feature type="compositionally biased region" description="Pro residues" evidence="13">
    <location>
        <begin position="575"/>
        <end position="590"/>
    </location>
</feature>
<reference evidence="17" key="1">
    <citation type="submission" date="2025-08" db="UniProtKB">
        <authorList>
            <consortium name="RefSeq"/>
        </authorList>
    </citation>
    <scope>IDENTIFICATION</scope>
    <source>
        <tissue evidence="17">Spleen</tissue>
    </source>
</reference>
<keyword evidence="3 11" id="KW-0728">SH3 domain</keyword>
<feature type="compositionally biased region" description="Basic residues" evidence="13">
    <location>
        <begin position="1026"/>
        <end position="1038"/>
    </location>
</feature>
<dbReference type="Proteomes" id="UP000504623">
    <property type="component" value="Unplaced"/>
</dbReference>
<keyword evidence="5" id="KW-0677">Repeat</keyword>
<dbReference type="OrthoDB" id="4158657at2759"/>
<dbReference type="Gene3D" id="2.30.30.40">
    <property type="entry name" value="SH3 Domains"/>
    <property type="match status" value="3"/>
</dbReference>
<keyword evidence="4" id="KW-1003">Cell membrane</keyword>
<dbReference type="InterPro" id="IPR035753">
    <property type="entry name" value="RIM-BP_SH3_2"/>
</dbReference>
<accession>A0A9B0U4C2</accession>
<dbReference type="PROSITE" id="PS50853">
    <property type="entry name" value="FN3"/>
    <property type="match status" value="1"/>
</dbReference>
<evidence type="ECO:0000256" key="5">
    <source>
        <dbReference type="ARBA" id="ARBA00022737"/>
    </source>
</evidence>
<dbReference type="PRINTS" id="PR00452">
    <property type="entry name" value="SH3DOMAIN"/>
</dbReference>
<evidence type="ECO:0000259" key="15">
    <source>
        <dbReference type="PROSITE" id="PS50853"/>
    </source>
</evidence>
<dbReference type="PANTHER" id="PTHR14234">
    <property type="entry name" value="RIM BINDING PROTEIN-RELATED"/>
    <property type="match status" value="1"/>
</dbReference>
<dbReference type="GO" id="GO:0045202">
    <property type="term" value="C:synapse"/>
    <property type="evidence" value="ECO:0007669"/>
    <property type="project" value="UniProtKB-SubCell"/>
</dbReference>
<dbReference type="CDD" id="cd12014">
    <property type="entry name" value="SH3_RIM-BP_1"/>
    <property type="match status" value="1"/>
</dbReference>
<dbReference type="FunFam" id="2.60.40.10:FF:000072">
    <property type="entry name" value="RIMS-binding protein 2 isoform X1"/>
    <property type="match status" value="1"/>
</dbReference>
<sequence length="1038" mass="114076">MREAAERRQQLEVEHEQALAVLTAKQQEIEFLQKSKVQELEAKCQMQTEQFSLLSRELERFRLHAGTIDLVGSSPVGAPSKPFPPFMNGIAASIGKGQESTIGSHSVIGDYILPLVPELPSHKPAFLSRSGGPRCRVESDMDNERNSNTAKQRYSGKVHLCVARYSYNPFDGPNENPEAELPLTAGKYLYVYGDMDEDGFYEGELLDGQRGLVPSNFVDFVQDNESRLATTLGNEQDQNFINRSGIGLEGENVRDLHSPIHIDPSVTDNGGGTLDMNIDEIGEDIVPYPRKITLIKQLAKSVIVGWEPPAMPPGWGTVSSYNILVDKETRMNLTLGSRTKALIEKLNMAACTYRISVQCVTSRGSSDELQCTLLVGRDVVVAPSHLRVDNITQISAQLSWLPTNSNYSHVIFLNEEEFDIVRAARYKYQFLNLRPNMAYKVKVLAKPHQMPWQLPLEQREKKEAFVEFSTLPAGPPAPPQDVTVQAGATPATVQVSWRPPALTSTGLSNGANVTGYGVYARGQRVAEVIFPTADGTAVELVRLRSLEARAVSVRTLSAQGESVDSSAAAIAPDLLVPPAPHPRTASPPKPSASAGVPETKDAPPGRASAPAHGHLLEPPSPQGPGPGRRSPSPSRILPQPQGAPVSSTVAKAMAREAAQRVAESSRLEKRSVFPERSSTGQYVKSDEEDSYCSPDIKRRGTSVEDFLKGSELGKQPHCYHGEEYHTESSRGSDLSDIIEEDEEELYSEMQLEDGGRRRPSGTSHNALKILGNLVSAGRAERADHMGSRFPHGSAGPPRSRPMVVPSMDDYGGRDRLSPDFYEESETDPGADELSTRIFVALFDYDPLTMSPNPDAAEEELPFKEGQIIKVYGDKDADGFYRGETCARLGLIPCNMVSEIQADDEEMMGQLLRQGFLPLNTPVEKIERNRRSGRQHSAPTRRMVALYDYDPRESSPNVDVEAELTFCTGDIITVFGEIDEDGFYYGALNGHKGLVPSNFLEEVPDDVEVYLSDVPSHHSQDTQMRSSKAKRKKSVHFTP</sequence>
<gene>
    <name evidence="17" type="primary">RIMBP2</name>
</gene>
<evidence type="ECO:0000256" key="8">
    <source>
        <dbReference type="ARBA" id="ARBA00034103"/>
    </source>
</evidence>
<dbReference type="FunFam" id="2.30.30.40:FF:000006">
    <property type="entry name" value="RIMS-binding protein 2 isoform X1"/>
    <property type="match status" value="1"/>
</dbReference>
<dbReference type="InterPro" id="IPR003961">
    <property type="entry name" value="FN3_dom"/>
</dbReference>
<dbReference type="InterPro" id="IPR036116">
    <property type="entry name" value="FN3_sf"/>
</dbReference>
<feature type="compositionally biased region" description="Basic and acidic residues" evidence="13">
    <location>
        <begin position="135"/>
        <end position="145"/>
    </location>
</feature>
<dbReference type="InterPro" id="IPR035755">
    <property type="entry name" value="RIM-BP_SH3_3"/>
</dbReference>
<dbReference type="CDD" id="cd12012">
    <property type="entry name" value="SH3_RIM-BP_2"/>
    <property type="match status" value="1"/>
</dbReference>
<dbReference type="GO" id="GO:0007274">
    <property type="term" value="P:neuromuscular synaptic transmission"/>
    <property type="evidence" value="ECO:0007669"/>
    <property type="project" value="TreeGrafter"/>
</dbReference>
<feature type="region of interest" description="Disordered" evidence="13">
    <location>
        <begin position="712"/>
        <end position="734"/>
    </location>
</feature>
<dbReference type="Pfam" id="PF07653">
    <property type="entry name" value="SH3_2"/>
    <property type="match status" value="2"/>
</dbReference>
<name>A0A9B0U4C2_CHRAS</name>
<feature type="domain" description="SH3" evidence="14">
    <location>
        <begin position="833"/>
        <end position="901"/>
    </location>
</feature>
<evidence type="ECO:0000256" key="11">
    <source>
        <dbReference type="PROSITE-ProRule" id="PRU00192"/>
    </source>
</evidence>
<dbReference type="InterPro" id="IPR001452">
    <property type="entry name" value="SH3_domain"/>
</dbReference>
<dbReference type="FunFam" id="2.30.30.40:FF:000016">
    <property type="entry name" value="RIMS-binding protein 2 isoform X2"/>
    <property type="match status" value="1"/>
</dbReference>
<dbReference type="GeneID" id="102832710"/>
<feature type="domain" description="SH3" evidence="14">
    <location>
        <begin position="156"/>
        <end position="223"/>
    </location>
</feature>
<dbReference type="InterPro" id="IPR057884">
    <property type="entry name" value="FN3_RIM-BP1/2/3"/>
</dbReference>
<keyword evidence="16" id="KW-1185">Reference proteome</keyword>
<evidence type="ECO:0000313" key="16">
    <source>
        <dbReference type="Proteomes" id="UP000504623"/>
    </source>
</evidence>
<evidence type="ECO:0000259" key="14">
    <source>
        <dbReference type="PROSITE" id="PS50002"/>
    </source>
</evidence>
<dbReference type="CDD" id="cd00063">
    <property type="entry name" value="FN3"/>
    <property type="match status" value="3"/>
</dbReference>
<feature type="coiled-coil region" evidence="12">
    <location>
        <begin position="1"/>
        <end position="57"/>
    </location>
</feature>
<evidence type="ECO:0000256" key="10">
    <source>
        <dbReference type="ARBA" id="ARBA00068024"/>
    </source>
</evidence>
<evidence type="ECO:0000256" key="13">
    <source>
        <dbReference type="SAM" id="MobiDB-lite"/>
    </source>
</evidence>
<comment type="function">
    <text evidence="9">Plays a role in the synaptic transmission as bifunctional linker that interacts simultaneously with RIMS1, RIMS2, CACNA1D and CACNA1B.</text>
</comment>
<dbReference type="FunFam" id="2.30.30.40:FF:000023">
    <property type="entry name" value="RIMS-binding protein 2 isoform F"/>
    <property type="match status" value="1"/>
</dbReference>
<evidence type="ECO:0000256" key="3">
    <source>
        <dbReference type="ARBA" id="ARBA00022443"/>
    </source>
</evidence>
<dbReference type="PROSITE" id="PS50002">
    <property type="entry name" value="SH3"/>
    <property type="match status" value="3"/>
</dbReference>
<dbReference type="RefSeq" id="XP_006874123.1">
    <property type="nucleotide sequence ID" value="XM_006874061.1"/>
</dbReference>
<evidence type="ECO:0000256" key="2">
    <source>
        <dbReference type="ARBA" id="ARBA00010749"/>
    </source>
</evidence>
<keyword evidence="12" id="KW-0175">Coiled coil</keyword>
<comment type="similarity">
    <text evidence="2">Belongs to the RIMBP family.</text>
</comment>
<proteinExistence type="inferred from homology"/>
<dbReference type="FunFam" id="2.60.40.10:FF:000643">
    <property type="entry name" value="RIMS-binding protein 2 isoform X1"/>
    <property type="match status" value="1"/>
</dbReference>
<keyword evidence="7" id="KW-0472">Membrane</keyword>
<evidence type="ECO:0000313" key="17">
    <source>
        <dbReference type="RefSeq" id="XP_006874123.1"/>
    </source>
</evidence>
<protein>
    <recommendedName>
        <fullName evidence="10">RIMS-binding protein 2</fullName>
    </recommendedName>
</protein>
<feature type="compositionally biased region" description="Basic and acidic residues" evidence="13">
    <location>
        <begin position="719"/>
        <end position="730"/>
    </location>
</feature>
<feature type="region of interest" description="Disordered" evidence="13">
    <location>
        <begin position="784"/>
        <end position="803"/>
    </location>
</feature>
<dbReference type="SUPFAM" id="SSF50044">
    <property type="entry name" value="SH3-domain"/>
    <property type="match status" value="3"/>
</dbReference>
<feature type="region of interest" description="Disordered" evidence="13">
    <location>
        <begin position="1014"/>
        <end position="1038"/>
    </location>
</feature>
<evidence type="ECO:0000256" key="6">
    <source>
        <dbReference type="ARBA" id="ARBA00023018"/>
    </source>
</evidence>